<dbReference type="GO" id="GO:0047262">
    <property type="term" value="F:polygalacturonate 4-alpha-galacturonosyltransferase activity"/>
    <property type="evidence" value="ECO:0007669"/>
    <property type="project" value="InterPro"/>
</dbReference>
<comment type="similarity">
    <text evidence="2 4">Belongs to the glycosyltransferase 8 family.</text>
</comment>
<evidence type="ECO:0000313" key="6">
    <source>
        <dbReference type="EMBL" id="KAJ6801336.1"/>
    </source>
</evidence>
<dbReference type="InterPro" id="IPR029993">
    <property type="entry name" value="GAUT"/>
</dbReference>
<organism evidence="6 7">
    <name type="scientific">Iris pallida</name>
    <name type="common">Sweet iris</name>
    <dbReference type="NCBI Taxonomy" id="29817"/>
    <lineage>
        <taxon>Eukaryota</taxon>
        <taxon>Viridiplantae</taxon>
        <taxon>Streptophyta</taxon>
        <taxon>Embryophyta</taxon>
        <taxon>Tracheophyta</taxon>
        <taxon>Spermatophyta</taxon>
        <taxon>Magnoliopsida</taxon>
        <taxon>Liliopsida</taxon>
        <taxon>Asparagales</taxon>
        <taxon>Iridaceae</taxon>
        <taxon>Iridoideae</taxon>
        <taxon>Irideae</taxon>
        <taxon>Iris</taxon>
    </lineage>
</organism>
<keyword evidence="4" id="KW-0961">Cell wall biogenesis/degradation</keyword>
<evidence type="ECO:0000256" key="1">
    <source>
        <dbReference type="ARBA" id="ARBA00004877"/>
    </source>
</evidence>
<feature type="coiled-coil region" evidence="5">
    <location>
        <begin position="138"/>
        <end position="185"/>
    </location>
</feature>
<evidence type="ECO:0000256" key="4">
    <source>
        <dbReference type="RuleBase" id="RU362027"/>
    </source>
</evidence>
<dbReference type="AlphaFoldDB" id="A0AAX6EB88"/>
<accession>A0AAX6EB88</accession>
<dbReference type="PANTHER" id="PTHR32116">
    <property type="entry name" value="GALACTURONOSYLTRANSFERASE 4-RELATED"/>
    <property type="match status" value="1"/>
</dbReference>
<name>A0AAX6EB88_IRIPA</name>
<proteinExistence type="inferred from homology"/>
<keyword evidence="4" id="KW-0333">Golgi apparatus</keyword>
<dbReference type="InterPro" id="IPR002495">
    <property type="entry name" value="Glyco_trans_8"/>
</dbReference>
<dbReference type="Gene3D" id="3.90.550.10">
    <property type="entry name" value="Spore Coat Polysaccharide Biosynthesis Protein SpsA, Chain A"/>
    <property type="match status" value="1"/>
</dbReference>
<comment type="subcellular location">
    <subcellularLocation>
        <location evidence="4">Golgi apparatus membrane</location>
        <topology evidence="4">Single-pass type II membrane protein</topology>
    </subcellularLocation>
</comment>
<dbReference type="InterPro" id="IPR029044">
    <property type="entry name" value="Nucleotide-diphossugar_trans"/>
</dbReference>
<protein>
    <recommendedName>
        <fullName evidence="4">Hexosyltransferase</fullName>
        <ecNumber evidence="4">2.4.1.-</ecNumber>
    </recommendedName>
</protein>
<gene>
    <name evidence="6" type="ORF">M6B38_199080</name>
</gene>
<keyword evidence="3 4" id="KW-0328">Glycosyltransferase</keyword>
<comment type="caution">
    <text evidence="6">The sequence shown here is derived from an EMBL/GenBank/DDBJ whole genome shotgun (WGS) entry which is preliminary data.</text>
</comment>
<dbReference type="SUPFAM" id="SSF53448">
    <property type="entry name" value="Nucleotide-diphospho-sugar transferases"/>
    <property type="match status" value="1"/>
</dbReference>
<dbReference type="GO" id="GO:0071555">
    <property type="term" value="P:cell wall organization"/>
    <property type="evidence" value="ECO:0007669"/>
    <property type="project" value="UniProtKB-KW"/>
</dbReference>
<evidence type="ECO:0000256" key="5">
    <source>
        <dbReference type="SAM" id="Coils"/>
    </source>
</evidence>
<sequence>MAGGRRGGPMGLQSSFSYRVLLSAVFTLLFLASLSLFLSAKTSSSSSTEEMMSSTPSSLPLRRLTNVSPTHRSRVSVLRRHAADHAALGRAYASFARWLKLSSSRQLHTFQSLSLSLSGLASRLSSSPSDEDSLRPFEKELKEKVKLARQLISESKESFDTQLKIQKLKDTIFAVQEQLHKARKLGSMSGATPKSLHCLNMRLMGEMIADPNRYSSSSSSHRRGESLSADPDLLHYAVFSNNVVAVSVVVGSAVKNSKAPSRLAFHVVTDPMYVAAMKVWFVRRPPQGGASVDVRSAAEFAFLNSTYSPLVDRRDLVVLDYLRFYLPEMFPQLGRIVLLEDDVVVQRDLSGLWAADLDGKVNGAVETCFGTFRRYGKYMNFSSPVVKGGFSPRACAWGFGVNVFDLDAWRRERSTERFHRYLKLVLKSALTSISCHVASVTICIIAKAIVFLGLNNTDYFEIECTTGHQNFGDYGLMSP</sequence>
<comment type="pathway">
    <text evidence="1 4">Glycan metabolism; pectin biosynthesis.</text>
</comment>
<reference evidence="6" key="2">
    <citation type="submission" date="2023-04" db="EMBL/GenBank/DDBJ databases">
        <authorList>
            <person name="Bruccoleri R.E."/>
            <person name="Oakeley E.J."/>
            <person name="Faust A.-M."/>
            <person name="Dessus-Babus S."/>
            <person name="Altorfer M."/>
            <person name="Burckhardt D."/>
            <person name="Oertli M."/>
            <person name="Naumann U."/>
            <person name="Petersen F."/>
            <person name="Wong J."/>
        </authorList>
    </citation>
    <scope>NUCLEOTIDE SEQUENCE</scope>
    <source>
        <strain evidence="6">GSM-AAB239-AS_SAM_17_03QT</strain>
        <tissue evidence="6">Leaf</tissue>
    </source>
</reference>
<dbReference type="PANTHER" id="PTHR32116:SF61">
    <property type="entry name" value="GALACTURONOSYLTRANSFERASE 9-RELATED"/>
    <property type="match status" value="1"/>
</dbReference>
<dbReference type="EC" id="2.4.1.-" evidence="4"/>
<keyword evidence="3 4" id="KW-0808">Transferase</keyword>
<reference evidence="6" key="1">
    <citation type="journal article" date="2023" name="GigaByte">
        <title>Genome assembly of the bearded iris, Iris pallida Lam.</title>
        <authorList>
            <person name="Bruccoleri R.E."/>
            <person name="Oakeley E.J."/>
            <person name="Faust A.M.E."/>
            <person name="Altorfer M."/>
            <person name="Dessus-Babus S."/>
            <person name="Burckhardt D."/>
            <person name="Oertli M."/>
            <person name="Naumann U."/>
            <person name="Petersen F."/>
            <person name="Wong J."/>
        </authorList>
    </citation>
    <scope>NUCLEOTIDE SEQUENCE</scope>
    <source>
        <strain evidence="6">GSM-AAB239-AS_SAM_17_03QT</strain>
    </source>
</reference>
<dbReference type="GO" id="GO:0000139">
    <property type="term" value="C:Golgi membrane"/>
    <property type="evidence" value="ECO:0007669"/>
    <property type="project" value="UniProtKB-SubCell"/>
</dbReference>
<dbReference type="Pfam" id="PF01501">
    <property type="entry name" value="Glyco_transf_8"/>
    <property type="match status" value="1"/>
</dbReference>
<keyword evidence="7" id="KW-1185">Reference proteome</keyword>
<dbReference type="EMBL" id="JANAVB010038026">
    <property type="protein sequence ID" value="KAJ6801336.1"/>
    <property type="molecule type" value="Genomic_DNA"/>
</dbReference>
<keyword evidence="5" id="KW-0175">Coiled coil</keyword>
<evidence type="ECO:0000256" key="3">
    <source>
        <dbReference type="ARBA" id="ARBA00022676"/>
    </source>
</evidence>
<evidence type="ECO:0000256" key="2">
    <source>
        <dbReference type="ARBA" id="ARBA00006351"/>
    </source>
</evidence>
<dbReference type="Proteomes" id="UP001140949">
    <property type="component" value="Unassembled WGS sequence"/>
</dbReference>
<evidence type="ECO:0000313" key="7">
    <source>
        <dbReference type="Proteomes" id="UP001140949"/>
    </source>
</evidence>